<dbReference type="Proteomes" id="UP000595140">
    <property type="component" value="Unassembled WGS sequence"/>
</dbReference>
<accession>A0A484LTB3</accession>
<evidence type="ECO:0000313" key="2">
    <source>
        <dbReference type="Proteomes" id="UP000595140"/>
    </source>
</evidence>
<keyword evidence="2" id="KW-1185">Reference proteome</keyword>
<protein>
    <submittedName>
        <fullName evidence="1">Uncharacterized protein</fullName>
    </submittedName>
</protein>
<dbReference type="EMBL" id="OOIL02002010">
    <property type="protein sequence ID" value="VFQ79792.1"/>
    <property type="molecule type" value="Genomic_DNA"/>
</dbReference>
<organism evidence="1 2">
    <name type="scientific">Cuscuta campestris</name>
    <dbReference type="NCBI Taxonomy" id="132261"/>
    <lineage>
        <taxon>Eukaryota</taxon>
        <taxon>Viridiplantae</taxon>
        <taxon>Streptophyta</taxon>
        <taxon>Embryophyta</taxon>
        <taxon>Tracheophyta</taxon>
        <taxon>Spermatophyta</taxon>
        <taxon>Magnoliopsida</taxon>
        <taxon>eudicotyledons</taxon>
        <taxon>Gunneridae</taxon>
        <taxon>Pentapetalae</taxon>
        <taxon>asterids</taxon>
        <taxon>lamiids</taxon>
        <taxon>Solanales</taxon>
        <taxon>Convolvulaceae</taxon>
        <taxon>Cuscuteae</taxon>
        <taxon>Cuscuta</taxon>
        <taxon>Cuscuta subgen. Grammica</taxon>
        <taxon>Cuscuta sect. Cleistogrammica</taxon>
    </lineage>
</organism>
<dbReference type="AlphaFoldDB" id="A0A484LTB3"/>
<gene>
    <name evidence="1" type="ORF">CCAM_LOCUS21568</name>
</gene>
<name>A0A484LTB3_9ASTE</name>
<reference evidence="1 2" key="1">
    <citation type="submission" date="2018-04" db="EMBL/GenBank/DDBJ databases">
        <authorList>
            <person name="Vogel A."/>
        </authorList>
    </citation>
    <scope>NUCLEOTIDE SEQUENCE [LARGE SCALE GENOMIC DNA]</scope>
</reference>
<evidence type="ECO:0000313" key="1">
    <source>
        <dbReference type="EMBL" id="VFQ79792.1"/>
    </source>
</evidence>
<sequence length="67" mass="7148">MAGDLGIRFQLVPPAGLFLTPPSCFAVTAAHEKKDPCFAVTVHSQIVAGRHRRENPRSVCSSSSIKG</sequence>
<proteinExistence type="predicted"/>